<evidence type="ECO:0000313" key="3">
    <source>
        <dbReference type="Proteomes" id="UP000586722"/>
    </source>
</evidence>
<sequence>MRKPLPALVPLLLAGALAGCASLTASGVLTAASLDPLTTDPALLTAGVGMDEALHLRSGDVVLRLAYAPAAQPEAAIAEEFRLEIKADDSGPAGAASVVAEPGERIHLARIAAVDLDRARSAQQRITALKQTSEGRGELTISVVGGCLARPLPAQMRLRTFLRTTPAGPFVRMTETADVLALLPPQDAASLRQRLTACPPERR</sequence>
<feature type="signal peptide" evidence="1">
    <location>
        <begin position="1"/>
        <end position="31"/>
    </location>
</feature>
<accession>A0A7X5F0N0</accession>
<evidence type="ECO:0000313" key="2">
    <source>
        <dbReference type="EMBL" id="NBN77602.1"/>
    </source>
</evidence>
<dbReference type="EMBL" id="JAABLQ010000001">
    <property type="protein sequence ID" value="NBN77602.1"/>
    <property type="molecule type" value="Genomic_DNA"/>
</dbReference>
<dbReference type="AlphaFoldDB" id="A0A7X5F0N0"/>
<keyword evidence="1" id="KW-0732">Signal</keyword>
<dbReference type="Proteomes" id="UP000586722">
    <property type="component" value="Unassembled WGS sequence"/>
</dbReference>
<name>A0A7X5F0N0_9HYPH</name>
<dbReference type="PROSITE" id="PS51257">
    <property type="entry name" value="PROKAR_LIPOPROTEIN"/>
    <property type="match status" value="1"/>
</dbReference>
<keyword evidence="3" id="KW-1185">Reference proteome</keyword>
<gene>
    <name evidence="2" type="ORF">GWI72_04895</name>
</gene>
<organism evidence="2 3">
    <name type="scientific">Pannonibacter tanglangensis</name>
    <dbReference type="NCBI Taxonomy" id="2750084"/>
    <lineage>
        <taxon>Bacteria</taxon>
        <taxon>Pseudomonadati</taxon>
        <taxon>Pseudomonadota</taxon>
        <taxon>Alphaproteobacteria</taxon>
        <taxon>Hyphomicrobiales</taxon>
        <taxon>Stappiaceae</taxon>
        <taxon>Pannonibacter</taxon>
    </lineage>
</organism>
<proteinExistence type="predicted"/>
<comment type="caution">
    <text evidence="2">The sequence shown here is derived from an EMBL/GenBank/DDBJ whole genome shotgun (WGS) entry which is preliminary data.</text>
</comment>
<dbReference type="RefSeq" id="WP_161707997.1">
    <property type="nucleotide sequence ID" value="NZ_JAABLQ010000001.1"/>
</dbReference>
<evidence type="ECO:0000256" key="1">
    <source>
        <dbReference type="SAM" id="SignalP"/>
    </source>
</evidence>
<feature type="chain" id="PRO_5030546685" description="Lipoprotein" evidence="1">
    <location>
        <begin position="32"/>
        <end position="203"/>
    </location>
</feature>
<reference evidence="3" key="1">
    <citation type="submission" date="2020-01" db="EMBL/GenBank/DDBJ databases">
        <authorList>
            <person name="Fang Y."/>
            <person name="Sun R."/>
            <person name="Nie L."/>
            <person name="He J."/>
            <person name="Hao L."/>
            <person name="Wang L."/>
            <person name="Su S."/>
            <person name="Lv E."/>
            <person name="Zhang Z."/>
            <person name="Xie R."/>
            <person name="Liu H."/>
        </authorList>
    </citation>
    <scope>NUCLEOTIDE SEQUENCE [LARGE SCALE GENOMIC DNA]</scope>
    <source>
        <strain evidence="3">XCT-53</strain>
    </source>
</reference>
<protein>
    <recommendedName>
        <fullName evidence="4">Lipoprotein</fullName>
    </recommendedName>
</protein>
<evidence type="ECO:0008006" key="4">
    <source>
        <dbReference type="Google" id="ProtNLM"/>
    </source>
</evidence>